<dbReference type="PROSITE" id="PS50110">
    <property type="entry name" value="RESPONSE_REGULATORY"/>
    <property type="match status" value="2"/>
</dbReference>
<dbReference type="PANTHER" id="PTHR45138:SF9">
    <property type="entry name" value="DIGUANYLATE CYCLASE DGCM-RELATED"/>
    <property type="match status" value="1"/>
</dbReference>
<dbReference type="FunFam" id="3.30.70.270:FF:000001">
    <property type="entry name" value="Diguanylate cyclase domain protein"/>
    <property type="match status" value="1"/>
</dbReference>
<organism evidence="6 7">
    <name type="scientific">Maridesulfovibrio ferrireducens</name>
    <dbReference type="NCBI Taxonomy" id="246191"/>
    <lineage>
        <taxon>Bacteria</taxon>
        <taxon>Pseudomonadati</taxon>
        <taxon>Thermodesulfobacteriota</taxon>
        <taxon>Desulfovibrionia</taxon>
        <taxon>Desulfovibrionales</taxon>
        <taxon>Desulfovibrionaceae</taxon>
        <taxon>Maridesulfovibrio</taxon>
    </lineage>
</organism>
<dbReference type="NCBIfam" id="TIGR00254">
    <property type="entry name" value="GGDEF"/>
    <property type="match status" value="1"/>
</dbReference>
<dbReference type="GO" id="GO:0043709">
    <property type="term" value="P:cell adhesion involved in single-species biofilm formation"/>
    <property type="evidence" value="ECO:0007669"/>
    <property type="project" value="TreeGrafter"/>
</dbReference>
<dbReference type="Pfam" id="PF00990">
    <property type="entry name" value="GGDEF"/>
    <property type="match status" value="1"/>
</dbReference>
<dbReference type="Pfam" id="PF00072">
    <property type="entry name" value="Response_reg"/>
    <property type="match status" value="1"/>
</dbReference>
<proteinExistence type="predicted"/>
<dbReference type="InterPro" id="IPR011006">
    <property type="entry name" value="CheY-like_superfamily"/>
</dbReference>
<dbReference type="AlphaFoldDB" id="A0A1G9KMY0"/>
<sequence>MEKVLIVDASKVTALFIKRTLEHAGFECDTAHSLEQAAELISQNEYFVGLSSLIYEGHEAGDGIDLLTANGIPAIVVTASLDDNQLKDILKKNIVDYVLKRPEHSEYIVRIVKRVFNNRKTKVMVVEDSITVRHWISAILIRQGLTVLEAANGEEACKIFADNPDIKLVLTDYTMPGMDGRELTAKLRLSSHMDELSIIVLSSDENSRTAPLFLKTGANDFIHKSASVEEILCRVNSNLEMLELLEESRDRANKDFLTGMWNRRYFFEHAEPMFVEAEDNDKLLSIVMLDIDHFKNVNDTYGHDVGDLVLKEFSSKIVEYFGSRGLASRFGGEEFTVLLEGVDSAELESYVDDFREMIEAFSMYCRHEKLKFTVSIGVTSNVKLGLDGMINRADILLYEAKTSGRNKVVCDPL</sequence>
<keyword evidence="7" id="KW-1185">Reference proteome</keyword>
<comment type="catalytic activity">
    <reaction evidence="2">
        <text>2 GTP = 3',3'-c-di-GMP + 2 diphosphate</text>
        <dbReference type="Rhea" id="RHEA:24898"/>
        <dbReference type="ChEBI" id="CHEBI:33019"/>
        <dbReference type="ChEBI" id="CHEBI:37565"/>
        <dbReference type="ChEBI" id="CHEBI:58805"/>
        <dbReference type="EC" id="2.7.7.65"/>
    </reaction>
</comment>
<evidence type="ECO:0000313" key="6">
    <source>
        <dbReference type="EMBL" id="SDL51062.1"/>
    </source>
</evidence>
<dbReference type="InterPro" id="IPR050469">
    <property type="entry name" value="Diguanylate_Cyclase"/>
</dbReference>
<dbReference type="GO" id="GO:0000160">
    <property type="term" value="P:phosphorelay signal transduction system"/>
    <property type="evidence" value="ECO:0007669"/>
    <property type="project" value="InterPro"/>
</dbReference>
<evidence type="ECO:0000256" key="1">
    <source>
        <dbReference type="ARBA" id="ARBA00012528"/>
    </source>
</evidence>
<evidence type="ECO:0000256" key="3">
    <source>
        <dbReference type="PROSITE-ProRule" id="PRU00169"/>
    </source>
</evidence>
<dbReference type="InterPro" id="IPR043128">
    <property type="entry name" value="Rev_trsase/Diguanyl_cyclase"/>
</dbReference>
<reference evidence="7" key="1">
    <citation type="submission" date="2016-10" db="EMBL/GenBank/DDBJ databases">
        <authorList>
            <person name="Varghese N."/>
            <person name="Submissions S."/>
        </authorList>
    </citation>
    <scope>NUCLEOTIDE SEQUENCE [LARGE SCALE GENOMIC DNA]</scope>
    <source>
        <strain evidence="7">DSM 16995</strain>
    </source>
</reference>
<dbReference type="InterPro" id="IPR029787">
    <property type="entry name" value="Nucleotide_cyclase"/>
</dbReference>
<evidence type="ECO:0000259" key="5">
    <source>
        <dbReference type="PROSITE" id="PS50887"/>
    </source>
</evidence>
<dbReference type="GO" id="GO:0052621">
    <property type="term" value="F:diguanylate cyclase activity"/>
    <property type="evidence" value="ECO:0007669"/>
    <property type="project" value="UniProtKB-EC"/>
</dbReference>
<feature type="domain" description="Response regulatory" evidence="4">
    <location>
        <begin position="122"/>
        <end position="239"/>
    </location>
</feature>
<dbReference type="SUPFAM" id="SSF52172">
    <property type="entry name" value="CheY-like"/>
    <property type="match status" value="2"/>
</dbReference>
<comment type="caution">
    <text evidence="3">Lacks conserved residue(s) required for the propagation of feature annotation.</text>
</comment>
<evidence type="ECO:0000256" key="2">
    <source>
        <dbReference type="ARBA" id="ARBA00034247"/>
    </source>
</evidence>
<dbReference type="PANTHER" id="PTHR45138">
    <property type="entry name" value="REGULATORY COMPONENTS OF SENSORY TRANSDUCTION SYSTEM"/>
    <property type="match status" value="1"/>
</dbReference>
<dbReference type="PROSITE" id="PS50887">
    <property type="entry name" value="GGDEF"/>
    <property type="match status" value="1"/>
</dbReference>
<dbReference type="Gene3D" id="3.40.50.2300">
    <property type="match status" value="2"/>
</dbReference>
<dbReference type="CDD" id="cd01949">
    <property type="entry name" value="GGDEF"/>
    <property type="match status" value="1"/>
</dbReference>
<dbReference type="GO" id="GO:1902201">
    <property type="term" value="P:negative regulation of bacterial-type flagellum-dependent cell motility"/>
    <property type="evidence" value="ECO:0007669"/>
    <property type="project" value="TreeGrafter"/>
</dbReference>
<dbReference type="RefSeq" id="WP_092162800.1">
    <property type="nucleotide sequence ID" value="NZ_FNGA01000005.1"/>
</dbReference>
<dbReference type="OrthoDB" id="9778432at2"/>
<dbReference type="EMBL" id="FNGA01000005">
    <property type="protein sequence ID" value="SDL51062.1"/>
    <property type="molecule type" value="Genomic_DNA"/>
</dbReference>
<evidence type="ECO:0000313" key="7">
    <source>
        <dbReference type="Proteomes" id="UP000199053"/>
    </source>
</evidence>
<dbReference type="GO" id="GO:0005886">
    <property type="term" value="C:plasma membrane"/>
    <property type="evidence" value="ECO:0007669"/>
    <property type="project" value="TreeGrafter"/>
</dbReference>
<gene>
    <name evidence="6" type="ORF">SAMN05660337_3152</name>
</gene>
<dbReference type="InterPro" id="IPR001789">
    <property type="entry name" value="Sig_transdc_resp-reg_receiver"/>
</dbReference>
<keyword evidence="3" id="KW-0597">Phosphoprotein</keyword>
<dbReference type="SUPFAM" id="SSF55073">
    <property type="entry name" value="Nucleotide cyclase"/>
    <property type="match status" value="1"/>
</dbReference>
<name>A0A1G9KMY0_9BACT</name>
<dbReference type="SMART" id="SM00267">
    <property type="entry name" value="GGDEF"/>
    <property type="match status" value="1"/>
</dbReference>
<accession>A0A1G9KMY0</accession>
<dbReference type="Gene3D" id="3.30.70.270">
    <property type="match status" value="1"/>
</dbReference>
<feature type="domain" description="Response regulatory" evidence="4">
    <location>
        <begin position="3"/>
        <end position="115"/>
    </location>
</feature>
<feature type="domain" description="GGDEF" evidence="5">
    <location>
        <begin position="282"/>
        <end position="413"/>
    </location>
</feature>
<protein>
    <recommendedName>
        <fullName evidence="1">diguanylate cyclase</fullName>
        <ecNumber evidence="1">2.7.7.65</ecNumber>
    </recommendedName>
</protein>
<dbReference type="EC" id="2.7.7.65" evidence="1"/>
<feature type="modified residue" description="4-aspartylphosphate" evidence="3">
    <location>
        <position position="172"/>
    </location>
</feature>
<dbReference type="Proteomes" id="UP000199053">
    <property type="component" value="Unassembled WGS sequence"/>
</dbReference>
<dbReference type="STRING" id="246191.SAMN05660337_3152"/>
<dbReference type="SMART" id="SM00448">
    <property type="entry name" value="REC"/>
    <property type="match status" value="2"/>
</dbReference>
<evidence type="ECO:0000259" key="4">
    <source>
        <dbReference type="PROSITE" id="PS50110"/>
    </source>
</evidence>
<dbReference type="InterPro" id="IPR000160">
    <property type="entry name" value="GGDEF_dom"/>
</dbReference>